<dbReference type="AlphaFoldDB" id="A0A813BYK4"/>
<dbReference type="OrthoDB" id="446876at2759"/>
<evidence type="ECO:0000313" key="1">
    <source>
        <dbReference type="EMBL" id="CAE7922993.1"/>
    </source>
</evidence>
<accession>A0A813BYK4</accession>
<name>A0A813BYK4_9DINO</name>
<proteinExistence type="predicted"/>
<dbReference type="Proteomes" id="UP000601435">
    <property type="component" value="Unassembled WGS sequence"/>
</dbReference>
<comment type="caution">
    <text evidence="1">The sequence shown here is derived from an EMBL/GenBank/DDBJ whole genome shotgun (WGS) entry which is preliminary data.</text>
</comment>
<keyword evidence="2" id="KW-1185">Reference proteome</keyword>
<organism evidence="1 2">
    <name type="scientific">Symbiodinium necroappetens</name>
    <dbReference type="NCBI Taxonomy" id="1628268"/>
    <lineage>
        <taxon>Eukaryota</taxon>
        <taxon>Sar</taxon>
        <taxon>Alveolata</taxon>
        <taxon>Dinophyceae</taxon>
        <taxon>Suessiales</taxon>
        <taxon>Symbiodiniaceae</taxon>
        <taxon>Symbiodinium</taxon>
    </lineage>
</organism>
<feature type="non-terminal residue" evidence="1">
    <location>
        <position position="459"/>
    </location>
</feature>
<dbReference type="EMBL" id="CAJNJA010078638">
    <property type="protein sequence ID" value="CAE7922993.1"/>
    <property type="molecule type" value="Genomic_DNA"/>
</dbReference>
<reference evidence="1" key="1">
    <citation type="submission" date="2021-02" db="EMBL/GenBank/DDBJ databases">
        <authorList>
            <person name="Dougan E. K."/>
            <person name="Rhodes N."/>
            <person name="Thang M."/>
            <person name="Chan C."/>
        </authorList>
    </citation>
    <scope>NUCLEOTIDE SEQUENCE</scope>
</reference>
<gene>
    <name evidence="1" type="primary">tyrP-A</name>
    <name evidence="1" type="ORF">SNEC2469_LOCUS31875</name>
</gene>
<protein>
    <submittedName>
        <fullName evidence="1">TyrP-A protein</fullName>
    </submittedName>
</protein>
<sequence length="459" mass="50540">MCQGERVPASLTFFDLQAAFYQVLRQALVPPLDTDEELLKILHALGLPSAAVSELKDKLYATAQLPLLGATSHAVAVVQDLFRGTWFRLSGFSALTLTKRGSRPGDPTADLLFGFTMSALAKSVHTCLESRGLLPSVPSASHRPCFVAESSFALGLPSWADDFVSPQTGASWVDLIARTSQALTVVVDLATSAGMTIKCGRDKTAVLFPPAALRSPDTSFCEGPDGQRSLALRNSITQEVFEVPVVEAYRHLGGIVTSTGTPTPDLHFRFAQAFGTLRPLRRRLFGAREFPLHTRAYLLRSLVVSKFAHSAAALLLPSACQIRVWEQHYMSLWRALFHRRSASAQLHSFRVLHEAHALPPHLALAQARAGFLKRVHLHGPSELLLLLWDHWAVHPASSWYKQVLSDVGHVSQYVPSVRNLLSTGDTVAALLESFAEDPFWWPRQIKAASRAFFEDVAKW</sequence>
<evidence type="ECO:0000313" key="2">
    <source>
        <dbReference type="Proteomes" id="UP000601435"/>
    </source>
</evidence>